<sequence>MASRMSNRLPPDNYLVQIGFAGDCFTAIYPSPASAPEIPSQAKVLVRTPRGVELGTVLRQLSPPVLAPVPQAADAAMNPASIPAADSETETQPETRTDTRADSLTAPMPDSLVDAPTAPTAALTIIRRVTRDDQLLIDRLNQHKTKAVRRCQDVLARQSSEAVLLDVDQLFDGNTLVLHFLGPVDALGRELTDEMVKQYESEVQSIRLSELMSEGCGPGCGTPAAEGGGCGTGGGCATCAAGSCGTRTRS</sequence>
<gene>
    <name evidence="3" type="ORF">SAMN06265222_11110</name>
</gene>
<reference evidence="3 4" key="1">
    <citation type="submission" date="2017-05" db="EMBL/GenBank/DDBJ databases">
        <authorList>
            <person name="Varghese N."/>
            <person name="Submissions S."/>
        </authorList>
    </citation>
    <scope>NUCLEOTIDE SEQUENCE [LARGE SCALE GENOMIC DNA]</scope>
    <source>
        <strain evidence="3 4">DSM 25457</strain>
    </source>
</reference>
<evidence type="ECO:0000313" key="3">
    <source>
        <dbReference type="EMBL" id="SMP68158.1"/>
    </source>
</evidence>
<dbReference type="InterPro" id="IPR007557">
    <property type="entry name" value="PSP1_C"/>
</dbReference>
<dbReference type="EMBL" id="FXUG01000011">
    <property type="protein sequence ID" value="SMP68158.1"/>
    <property type="molecule type" value="Genomic_DNA"/>
</dbReference>
<evidence type="ECO:0000259" key="2">
    <source>
        <dbReference type="PROSITE" id="PS51411"/>
    </source>
</evidence>
<evidence type="ECO:0000256" key="1">
    <source>
        <dbReference type="SAM" id="MobiDB-lite"/>
    </source>
</evidence>
<organism evidence="3 4">
    <name type="scientific">Neorhodopirellula lusitana</name>
    <dbReference type="NCBI Taxonomy" id="445327"/>
    <lineage>
        <taxon>Bacteria</taxon>
        <taxon>Pseudomonadati</taxon>
        <taxon>Planctomycetota</taxon>
        <taxon>Planctomycetia</taxon>
        <taxon>Pirellulales</taxon>
        <taxon>Pirellulaceae</taxon>
        <taxon>Neorhodopirellula</taxon>
    </lineage>
</organism>
<protein>
    <submittedName>
        <fullName evidence="3">PSP1 C-terminal conserved region</fullName>
    </submittedName>
</protein>
<dbReference type="Proteomes" id="UP001158067">
    <property type="component" value="Unassembled WGS sequence"/>
</dbReference>
<name>A0ABY1QDH4_9BACT</name>
<keyword evidence="4" id="KW-1185">Reference proteome</keyword>
<dbReference type="PROSITE" id="PS51411">
    <property type="entry name" value="PSP1_C"/>
    <property type="match status" value="1"/>
</dbReference>
<feature type="region of interest" description="Disordered" evidence="1">
    <location>
        <begin position="82"/>
        <end position="114"/>
    </location>
</feature>
<feature type="domain" description="PSP1 C-terminal" evidence="2">
    <location>
        <begin position="123"/>
        <end position="208"/>
    </location>
</feature>
<evidence type="ECO:0000313" key="4">
    <source>
        <dbReference type="Proteomes" id="UP001158067"/>
    </source>
</evidence>
<accession>A0ABY1QDH4</accession>
<comment type="caution">
    <text evidence="3">The sequence shown here is derived from an EMBL/GenBank/DDBJ whole genome shotgun (WGS) entry which is preliminary data.</text>
</comment>
<proteinExistence type="predicted"/>